<sequence length="200" mass="21295">MSRPGMTLVETLLALVVTGLVMTIGLSSLHLVTRAGTAAAGDPAAMVTVQDLIRLRLLGTMPVVMEGQAGRPAVVFEGQGERMVFVAELPARFGVPGPALVELRRQEEGLRLLWRPLFGAAGGEGGAGRLLLDRVAALRLRYFGAPRSADVVGWRDNWSDAAALPAAIEMTVLFHEGDPRRWPPLVVAPRLAASREGSAE</sequence>
<dbReference type="EMBL" id="JACTNF010000009">
    <property type="protein sequence ID" value="MBO1075012.1"/>
    <property type="molecule type" value="Genomic_DNA"/>
</dbReference>
<protein>
    <recommendedName>
        <fullName evidence="3">Prepilin-type N-terminal cleavage/methylation domain-containing protein</fullName>
    </recommendedName>
</protein>
<dbReference type="RefSeq" id="WP_207446937.1">
    <property type="nucleotide sequence ID" value="NZ_CP061091.1"/>
</dbReference>
<name>A0ABS3KC36_9PROT</name>
<evidence type="ECO:0008006" key="3">
    <source>
        <dbReference type="Google" id="ProtNLM"/>
    </source>
</evidence>
<reference evidence="1 2" key="1">
    <citation type="submission" date="2020-09" db="EMBL/GenBank/DDBJ databases">
        <title>Roseomonas.</title>
        <authorList>
            <person name="Zhu W."/>
        </authorList>
    </citation>
    <scope>NUCLEOTIDE SEQUENCE [LARGE SCALE GENOMIC DNA]</scope>
    <source>
        <strain evidence="1 2">1311</strain>
    </source>
</reference>
<proteinExistence type="predicted"/>
<dbReference type="InterPro" id="IPR045584">
    <property type="entry name" value="Pilin-like"/>
</dbReference>
<dbReference type="SUPFAM" id="SSF54523">
    <property type="entry name" value="Pili subunits"/>
    <property type="match status" value="1"/>
</dbReference>
<organism evidence="1 2">
    <name type="scientific">Roseomonas marmotae</name>
    <dbReference type="NCBI Taxonomy" id="2768161"/>
    <lineage>
        <taxon>Bacteria</taxon>
        <taxon>Pseudomonadati</taxon>
        <taxon>Pseudomonadota</taxon>
        <taxon>Alphaproteobacteria</taxon>
        <taxon>Acetobacterales</taxon>
        <taxon>Roseomonadaceae</taxon>
        <taxon>Roseomonas</taxon>
    </lineage>
</organism>
<dbReference type="InterPro" id="IPR010055">
    <property type="entry name" value="T2SS_protein-GspJ"/>
</dbReference>
<evidence type="ECO:0000313" key="1">
    <source>
        <dbReference type="EMBL" id="MBO1075012.1"/>
    </source>
</evidence>
<dbReference type="Pfam" id="PF11612">
    <property type="entry name" value="T2SSJ"/>
    <property type="match status" value="1"/>
</dbReference>
<comment type="caution">
    <text evidence="1">The sequence shown here is derived from an EMBL/GenBank/DDBJ whole genome shotgun (WGS) entry which is preliminary data.</text>
</comment>
<gene>
    <name evidence="1" type="ORF">IAI60_10370</name>
</gene>
<evidence type="ECO:0000313" key="2">
    <source>
        <dbReference type="Proteomes" id="UP001518990"/>
    </source>
</evidence>
<dbReference type="Proteomes" id="UP001518990">
    <property type="component" value="Unassembled WGS sequence"/>
</dbReference>
<keyword evidence="2" id="KW-1185">Reference proteome</keyword>
<accession>A0ABS3KC36</accession>